<dbReference type="PROSITE" id="PS50853">
    <property type="entry name" value="FN3"/>
    <property type="match status" value="1"/>
</dbReference>
<evidence type="ECO:0000313" key="2">
    <source>
        <dbReference type="EMBL" id="NBH62313.1"/>
    </source>
</evidence>
<dbReference type="Pfam" id="PF00041">
    <property type="entry name" value="fn3"/>
    <property type="match status" value="1"/>
</dbReference>
<dbReference type="InterPro" id="IPR035940">
    <property type="entry name" value="CAP_sf"/>
</dbReference>
<dbReference type="SUPFAM" id="SSF49265">
    <property type="entry name" value="Fibronectin type III"/>
    <property type="match status" value="1"/>
</dbReference>
<feature type="domain" description="Fibronectin type-III" evidence="1">
    <location>
        <begin position="77"/>
        <end position="164"/>
    </location>
</feature>
<dbReference type="InterPro" id="IPR013783">
    <property type="entry name" value="Ig-like_fold"/>
</dbReference>
<dbReference type="PANTHER" id="PTHR31157">
    <property type="entry name" value="SCP DOMAIN-CONTAINING PROTEIN"/>
    <property type="match status" value="1"/>
</dbReference>
<dbReference type="Proteomes" id="UP000446866">
    <property type="component" value="Unassembled WGS sequence"/>
</dbReference>
<comment type="caution">
    <text evidence="2">The sequence shown here is derived from an EMBL/GenBank/DDBJ whole genome shotgun (WGS) entry which is preliminary data.</text>
</comment>
<dbReference type="PANTHER" id="PTHR31157:SF1">
    <property type="entry name" value="SCP DOMAIN-CONTAINING PROTEIN"/>
    <property type="match status" value="1"/>
</dbReference>
<organism evidence="2 3">
    <name type="scientific">Anaerotruncus colihominis</name>
    <dbReference type="NCBI Taxonomy" id="169435"/>
    <lineage>
        <taxon>Bacteria</taxon>
        <taxon>Bacillati</taxon>
        <taxon>Bacillota</taxon>
        <taxon>Clostridia</taxon>
        <taxon>Eubacteriales</taxon>
        <taxon>Oscillospiraceae</taxon>
        <taxon>Anaerotruncus</taxon>
    </lineage>
</organism>
<dbReference type="EMBL" id="QXWK01000022">
    <property type="protein sequence ID" value="NBH62313.1"/>
    <property type="molecule type" value="Genomic_DNA"/>
</dbReference>
<proteinExistence type="predicted"/>
<dbReference type="CDD" id="cd00063">
    <property type="entry name" value="FN3"/>
    <property type="match status" value="1"/>
</dbReference>
<dbReference type="SMART" id="SM00060">
    <property type="entry name" value="FN3"/>
    <property type="match status" value="1"/>
</dbReference>
<accession>A0A845QNL5</accession>
<evidence type="ECO:0000259" key="1">
    <source>
        <dbReference type="PROSITE" id="PS50853"/>
    </source>
</evidence>
<evidence type="ECO:0000313" key="3">
    <source>
        <dbReference type="Proteomes" id="UP000446866"/>
    </source>
</evidence>
<dbReference type="SUPFAM" id="SSF55797">
    <property type="entry name" value="PR-1-like"/>
    <property type="match status" value="1"/>
</dbReference>
<protein>
    <recommendedName>
        <fullName evidence="1">Fibronectin type-III domain-containing protein</fullName>
    </recommendedName>
</protein>
<sequence>MIAWHVVRLFFLSKNCSAIQKELILKVLERKKMMKRFGTFVLTLCVVLTVIMTAGQVTYAAESEQGATMYPQAEIKAPTSVRAITSGTHTIKVSWKKVSGAEEYQIYQRNTKSNTWRRVRTTEKTAVTFTGLSQNTTYRYKIRAVDSGKVSAFSSNVSAKTGVVTRISLSRKTKSLYGNGSFVLKATVSAKAPAKTVRWSSSDCTVATVSTSGKVTAKRKGIVRITAKAHNGVTTSCLVTVGTEFDRAYQKEMLRLVNDLRKKNGLNSLKYAYHLQAATDIRAYEAWAYKQMGHMRYNKYGKEAAFNSVYTDLELNLDYNGTGENLAWRSNSFNDPVAAARAYFEQWKNSPGHRANILRKGIKSMAVSYLYQSGKKFSGASAQLFLM</sequence>
<dbReference type="InterPro" id="IPR003343">
    <property type="entry name" value="Big_2"/>
</dbReference>
<dbReference type="Pfam" id="PF00188">
    <property type="entry name" value="CAP"/>
    <property type="match status" value="1"/>
</dbReference>
<dbReference type="CDD" id="cd05379">
    <property type="entry name" value="CAP_bacterial"/>
    <property type="match status" value="1"/>
</dbReference>
<dbReference type="Pfam" id="PF02368">
    <property type="entry name" value="Big_2"/>
    <property type="match status" value="1"/>
</dbReference>
<keyword evidence="3" id="KW-1185">Reference proteome</keyword>
<dbReference type="InterPro" id="IPR003961">
    <property type="entry name" value="FN3_dom"/>
</dbReference>
<dbReference type="Gene3D" id="3.40.33.10">
    <property type="entry name" value="CAP"/>
    <property type="match status" value="1"/>
</dbReference>
<dbReference type="AlphaFoldDB" id="A0A845QNL5"/>
<dbReference type="InterPro" id="IPR008964">
    <property type="entry name" value="Invasin/intimin_cell_adhesion"/>
</dbReference>
<name>A0A845QNL5_9FIRM</name>
<dbReference type="Gene3D" id="2.60.40.10">
    <property type="entry name" value="Immunoglobulins"/>
    <property type="match status" value="1"/>
</dbReference>
<dbReference type="InterPro" id="IPR014044">
    <property type="entry name" value="CAP_dom"/>
</dbReference>
<dbReference type="InterPro" id="IPR036116">
    <property type="entry name" value="FN3_sf"/>
</dbReference>
<dbReference type="SUPFAM" id="SSF49373">
    <property type="entry name" value="Invasin/intimin cell-adhesion fragments"/>
    <property type="match status" value="1"/>
</dbReference>
<dbReference type="Gene3D" id="2.60.40.1080">
    <property type="match status" value="1"/>
</dbReference>
<gene>
    <name evidence="2" type="ORF">D0435_11685</name>
</gene>
<reference evidence="2 3" key="1">
    <citation type="submission" date="2018-08" db="EMBL/GenBank/DDBJ databases">
        <title>Murine metabolic-syndrome-specific gut microbial biobank.</title>
        <authorList>
            <person name="Liu C."/>
        </authorList>
    </citation>
    <scope>NUCLEOTIDE SEQUENCE [LARGE SCALE GENOMIC DNA]</scope>
    <source>
        <strain evidence="2 3">28</strain>
    </source>
</reference>
<dbReference type="SMART" id="SM00635">
    <property type="entry name" value="BID_2"/>
    <property type="match status" value="1"/>
</dbReference>